<gene>
    <name evidence="8" type="ORF">NKR23_g3251</name>
</gene>
<evidence type="ECO:0000256" key="3">
    <source>
        <dbReference type="ARBA" id="ARBA00022955"/>
    </source>
</evidence>
<comment type="similarity">
    <text evidence="6">Belongs to the short-chain dehydrogenases/reductases (SDR) family. ERG27 subfamily.</text>
</comment>
<dbReference type="PANTHER" id="PTHR43647">
    <property type="entry name" value="DEHYDROGENASE"/>
    <property type="match status" value="1"/>
</dbReference>
<accession>A0AA38RN89</accession>
<dbReference type="GO" id="GO:0005741">
    <property type="term" value="C:mitochondrial outer membrane"/>
    <property type="evidence" value="ECO:0007669"/>
    <property type="project" value="TreeGrafter"/>
</dbReference>
<reference evidence="8" key="1">
    <citation type="submission" date="2022-07" db="EMBL/GenBank/DDBJ databases">
        <title>Fungi with potential for degradation of polypropylene.</title>
        <authorList>
            <person name="Gostincar C."/>
        </authorList>
    </citation>
    <scope>NUCLEOTIDE SEQUENCE</scope>
    <source>
        <strain evidence="8">EXF-13308</strain>
    </source>
</reference>
<dbReference type="GO" id="GO:0006696">
    <property type="term" value="P:ergosterol biosynthetic process"/>
    <property type="evidence" value="ECO:0007669"/>
    <property type="project" value="TreeGrafter"/>
</dbReference>
<evidence type="ECO:0000256" key="5">
    <source>
        <dbReference type="ARBA" id="ARBA00023098"/>
    </source>
</evidence>
<dbReference type="InterPro" id="IPR051593">
    <property type="entry name" value="Ergosterol_Biosynth_ERG27"/>
</dbReference>
<keyword evidence="3" id="KW-0752">Steroid biosynthesis</keyword>
<evidence type="ECO:0000313" key="9">
    <source>
        <dbReference type="Proteomes" id="UP001174694"/>
    </source>
</evidence>
<protein>
    <submittedName>
        <fullName evidence="8">3-keto steroid reductase-like protein</fullName>
    </submittedName>
</protein>
<dbReference type="AlphaFoldDB" id="A0AA38RN89"/>
<proteinExistence type="inferred from homology"/>
<dbReference type="PANTHER" id="PTHR43647:SF1">
    <property type="entry name" value="3-KETO-STEROID REDUCTASE ERG27"/>
    <property type="match status" value="1"/>
</dbReference>
<name>A0AA38RN89_9PEZI</name>
<keyword evidence="2" id="KW-0521">NADP</keyword>
<keyword evidence="7" id="KW-1133">Transmembrane helix</keyword>
<evidence type="ECO:0000256" key="1">
    <source>
        <dbReference type="ARBA" id="ARBA00022516"/>
    </source>
</evidence>
<dbReference type="SUPFAM" id="SSF51735">
    <property type="entry name" value="NAD(P)-binding Rossmann-fold domains"/>
    <property type="match status" value="1"/>
</dbReference>
<sequence>MPAAPWDSVPPKDTLFVLITGANSGIGLGIAERLIDEFLASRSLSSHLVLIATTRSTTKSAETINSLRRHLKKAAYTSKALQSRAGPSYKPSDALRRVHILSVQIDLCDLPTIYKAADELINGTISNPAEGGEFESLTDVKIPRLDAIIFNAGMGGWTGLDWLKLAMNFLTSGWVQATTFPTFKAGANGDVVRPISSKYLTGRAKESDVPEMGRVFCANVFGHYLFAHALLPLLSRPASSDLPPGRIIWESSIEPVWDNLSLDDFQAVRTTAAYESTKRLTDVLTLTADLPSVRSISAPYFDITPTPGSADEKQQQEQQQAASKPRLYLTHPGIVVTTLFPLSVVLFYLYKAAMYVSRWLGSPWHTVTAYKGAAAPAWLALAGREELDARRAERVKWGSACSRAGADGVKETEVDGWGWEGRVEDRGALARDAAAGILRRMVGRRAGAMDLTEEKRAEFEALGAKCWEEMERLRAEWEARLADLKKGEQKGSNGVLHKQQQ</sequence>
<keyword evidence="7" id="KW-0812">Transmembrane</keyword>
<organism evidence="8 9">
    <name type="scientific">Pleurostoma richardsiae</name>
    <dbReference type="NCBI Taxonomy" id="41990"/>
    <lineage>
        <taxon>Eukaryota</taxon>
        <taxon>Fungi</taxon>
        <taxon>Dikarya</taxon>
        <taxon>Ascomycota</taxon>
        <taxon>Pezizomycotina</taxon>
        <taxon>Sordariomycetes</taxon>
        <taxon>Sordariomycetidae</taxon>
        <taxon>Calosphaeriales</taxon>
        <taxon>Pleurostomataceae</taxon>
        <taxon>Pleurostoma</taxon>
    </lineage>
</organism>
<dbReference type="GO" id="GO:0005811">
    <property type="term" value="C:lipid droplet"/>
    <property type="evidence" value="ECO:0007669"/>
    <property type="project" value="TreeGrafter"/>
</dbReference>
<keyword evidence="7" id="KW-0472">Membrane</keyword>
<dbReference type="GO" id="GO:0005789">
    <property type="term" value="C:endoplasmic reticulum membrane"/>
    <property type="evidence" value="ECO:0007669"/>
    <property type="project" value="TreeGrafter"/>
</dbReference>
<dbReference type="Proteomes" id="UP001174694">
    <property type="component" value="Unassembled WGS sequence"/>
</dbReference>
<keyword evidence="4" id="KW-0560">Oxidoreductase</keyword>
<keyword evidence="5" id="KW-0443">Lipid metabolism</keyword>
<evidence type="ECO:0000313" key="8">
    <source>
        <dbReference type="EMBL" id="KAJ9151401.1"/>
    </source>
</evidence>
<dbReference type="EMBL" id="JANBVO010000006">
    <property type="protein sequence ID" value="KAJ9151401.1"/>
    <property type="molecule type" value="Genomic_DNA"/>
</dbReference>
<keyword evidence="9" id="KW-1185">Reference proteome</keyword>
<comment type="caution">
    <text evidence="8">The sequence shown here is derived from an EMBL/GenBank/DDBJ whole genome shotgun (WGS) entry which is preliminary data.</text>
</comment>
<dbReference type="InterPro" id="IPR036291">
    <property type="entry name" value="NAD(P)-bd_dom_sf"/>
</dbReference>
<evidence type="ECO:0000256" key="7">
    <source>
        <dbReference type="SAM" id="Phobius"/>
    </source>
</evidence>
<evidence type="ECO:0000256" key="6">
    <source>
        <dbReference type="ARBA" id="ARBA00023593"/>
    </source>
</evidence>
<evidence type="ECO:0000256" key="4">
    <source>
        <dbReference type="ARBA" id="ARBA00023002"/>
    </source>
</evidence>
<evidence type="ECO:0000256" key="2">
    <source>
        <dbReference type="ARBA" id="ARBA00022857"/>
    </source>
</evidence>
<dbReference type="GO" id="GO:0000253">
    <property type="term" value="F:3-beta-hydroxysteroid 3-dehydrogenase (NADP+) activity"/>
    <property type="evidence" value="ECO:0007669"/>
    <property type="project" value="TreeGrafter"/>
</dbReference>
<keyword evidence="1" id="KW-0444">Lipid biosynthesis</keyword>
<dbReference type="Gene3D" id="3.40.50.720">
    <property type="entry name" value="NAD(P)-binding Rossmann-like Domain"/>
    <property type="match status" value="1"/>
</dbReference>
<feature type="transmembrane region" description="Helical" evidence="7">
    <location>
        <begin position="328"/>
        <end position="350"/>
    </location>
</feature>